<reference evidence="1 2" key="1">
    <citation type="submission" date="2020-08" db="EMBL/GenBank/DDBJ databases">
        <title>Genomic Encyclopedia of Type Strains, Phase IV (KMG-IV): sequencing the most valuable type-strain genomes for metagenomic binning, comparative biology and taxonomic classification.</title>
        <authorList>
            <person name="Goeker M."/>
        </authorList>
    </citation>
    <scope>NUCLEOTIDE SEQUENCE [LARGE SCALE GENOMIC DNA]</scope>
    <source>
        <strain evidence="1 2">DSM 5391</strain>
    </source>
</reference>
<evidence type="ECO:0000313" key="2">
    <source>
        <dbReference type="Proteomes" id="UP000531594"/>
    </source>
</evidence>
<accession>A0A7X0HWY4</accession>
<comment type="caution">
    <text evidence="1">The sequence shown here is derived from an EMBL/GenBank/DDBJ whole genome shotgun (WGS) entry which is preliminary data.</text>
</comment>
<dbReference type="AlphaFoldDB" id="A0A7X0HWY4"/>
<gene>
    <name evidence="1" type="ORF">HNR53_003804</name>
</gene>
<name>A0A7X0HWY4_9BACI</name>
<dbReference type="RefSeq" id="WP_184528789.1">
    <property type="nucleotide sequence ID" value="NZ_JACHGK010000017.1"/>
</dbReference>
<evidence type="ECO:0000313" key="1">
    <source>
        <dbReference type="EMBL" id="MBB6447125.1"/>
    </source>
</evidence>
<dbReference type="EMBL" id="JACHGK010000017">
    <property type="protein sequence ID" value="MBB6447125.1"/>
    <property type="molecule type" value="Genomic_DNA"/>
</dbReference>
<organism evidence="1 2">
    <name type="scientific">Bacillus benzoevorans</name>
    <dbReference type="NCBI Taxonomy" id="1456"/>
    <lineage>
        <taxon>Bacteria</taxon>
        <taxon>Bacillati</taxon>
        <taxon>Bacillota</taxon>
        <taxon>Bacilli</taxon>
        <taxon>Bacillales</taxon>
        <taxon>Bacillaceae</taxon>
        <taxon>Bacillus</taxon>
    </lineage>
</organism>
<evidence type="ECO:0008006" key="3">
    <source>
        <dbReference type="Google" id="ProtNLM"/>
    </source>
</evidence>
<sequence>MKDNVVAFPGKRFDPINSVFFLLSHELPLLEAISTVMAQITAKYELTEEELGDIWLMLYEKFLINHFEK</sequence>
<dbReference type="Proteomes" id="UP000531594">
    <property type="component" value="Unassembled WGS sequence"/>
</dbReference>
<proteinExistence type="predicted"/>
<keyword evidence="2" id="KW-1185">Reference proteome</keyword>
<protein>
    <recommendedName>
        <fullName evidence="3">PqqD family protein</fullName>
    </recommendedName>
</protein>